<evidence type="ECO:0000256" key="1">
    <source>
        <dbReference type="SAM" id="SignalP"/>
    </source>
</evidence>
<accession>A0ABD2PRB2</accession>
<proteinExistence type="predicted"/>
<comment type="caution">
    <text evidence="2">The sequence shown here is derived from an EMBL/GenBank/DDBJ whole genome shotgun (WGS) entry which is preliminary data.</text>
</comment>
<evidence type="ECO:0000313" key="3">
    <source>
        <dbReference type="Proteomes" id="UP001626550"/>
    </source>
</evidence>
<keyword evidence="3" id="KW-1185">Reference proteome</keyword>
<dbReference type="EMBL" id="JBJKFK010003333">
    <property type="protein sequence ID" value="KAL3310010.1"/>
    <property type="molecule type" value="Genomic_DNA"/>
</dbReference>
<keyword evidence="1" id="KW-0732">Signal</keyword>
<dbReference type="AlphaFoldDB" id="A0ABD2PRB2"/>
<evidence type="ECO:0008006" key="4">
    <source>
        <dbReference type="Google" id="ProtNLM"/>
    </source>
</evidence>
<name>A0ABD2PRB2_9PLAT</name>
<gene>
    <name evidence="2" type="ORF">Ciccas_011430</name>
</gene>
<feature type="signal peptide" evidence="1">
    <location>
        <begin position="1"/>
        <end position="24"/>
    </location>
</feature>
<reference evidence="2 3" key="1">
    <citation type="submission" date="2024-11" db="EMBL/GenBank/DDBJ databases">
        <title>Adaptive evolution of stress response genes in parasites aligns with host niche diversity.</title>
        <authorList>
            <person name="Hahn C."/>
            <person name="Resl P."/>
        </authorList>
    </citation>
    <scope>NUCLEOTIDE SEQUENCE [LARGE SCALE GENOMIC DNA]</scope>
    <source>
        <strain evidence="2">EGGRZ-B1_66</strain>
        <tissue evidence="2">Body</tissue>
    </source>
</reference>
<protein>
    <recommendedName>
        <fullName evidence="4">Secreted protein</fullName>
    </recommendedName>
</protein>
<organism evidence="2 3">
    <name type="scientific">Cichlidogyrus casuarinus</name>
    <dbReference type="NCBI Taxonomy" id="1844966"/>
    <lineage>
        <taxon>Eukaryota</taxon>
        <taxon>Metazoa</taxon>
        <taxon>Spiralia</taxon>
        <taxon>Lophotrochozoa</taxon>
        <taxon>Platyhelminthes</taxon>
        <taxon>Monogenea</taxon>
        <taxon>Monopisthocotylea</taxon>
        <taxon>Dactylogyridea</taxon>
        <taxon>Ancyrocephalidae</taxon>
        <taxon>Cichlidogyrus</taxon>
    </lineage>
</organism>
<feature type="chain" id="PRO_5044859946" description="Secreted protein" evidence="1">
    <location>
        <begin position="25"/>
        <end position="115"/>
    </location>
</feature>
<evidence type="ECO:0000313" key="2">
    <source>
        <dbReference type="EMBL" id="KAL3310010.1"/>
    </source>
</evidence>
<sequence>MLQVAHSVITLLTVFAIISHFAICARLDQPPQWTQGPSTTLQKVVRTVPSYMENMYKRHQHSWSSMTRFQPQHQPLARSSASQKSLGVVTAVRSHKYLGKHASLCAKRHCPDIIK</sequence>
<dbReference type="Proteomes" id="UP001626550">
    <property type="component" value="Unassembled WGS sequence"/>
</dbReference>